<evidence type="ECO:0000313" key="23">
    <source>
        <dbReference type="RefSeq" id="XP_033813419.1"/>
    </source>
</evidence>
<feature type="transmembrane region" description="Helical" evidence="19">
    <location>
        <begin position="349"/>
        <end position="371"/>
    </location>
</feature>
<keyword evidence="4" id="KW-0597">Phosphoprotein</keyword>
<proteinExistence type="predicted"/>
<organism evidence="21 23">
    <name type="scientific">Geotrypetes seraphini</name>
    <name type="common">Gaboon caecilian</name>
    <name type="synonym">Caecilia seraphini</name>
    <dbReference type="NCBI Taxonomy" id="260995"/>
    <lineage>
        <taxon>Eukaryota</taxon>
        <taxon>Metazoa</taxon>
        <taxon>Chordata</taxon>
        <taxon>Craniata</taxon>
        <taxon>Vertebrata</taxon>
        <taxon>Euteleostomi</taxon>
        <taxon>Amphibia</taxon>
        <taxon>Gymnophiona</taxon>
        <taxon>Geotrypetes</taxon>
    </lineage>
</organism>
<keyword evidence="15 19" id="KW-0472">Membrane</keyword>
<keyword evidence="7 19" id="KW-0812">Transmembrane</keyword>
<gene>
    <name evidence="22 23" type="primary">LOC117366304</name>
</gene>
<dbReference type="InterPro" id="IPR005821">
    <property type="entry name" value="Ion_trans_dom"/>
</dbReference>
<dbReference type="Gene3D" id="1.25.40.20">
    <property type="entry name" value="Ankyrin repeat-containing domain"/>
    <property type="match status" value="1"/>
</dbReference>
<dbReference type="PRINTS" id="PR01765">
    <property type="entry name" value="ECACCHANNEL"/>
</dbReference>
<keyword evidence="14" id="KW-0406">Ion transport</keyword>
<dbReference type="KEGG" id="gsh:117366304"/>
<feature type="transmembrane region" description="Helical" evidence="19">
    <location>
        <begin position="449"/>
        <end position="471"/>
    </location>
</feature>
<evidence type="ECO:0000256" key="18">
    <source>
        <dbReference type="PROSITE-ProRule" id="PRU00023"/>
    </source>
</evidence>
<evidence type="ECO:0000313" key="21">
    <source>
        <dbReference type="Proteomes" id="UP000515159"/>
    </source>
</evidence>
<evidence type="ECO:0000256" key="15">
    <source>
        <dbReference type="ARBA" id="ARBA00023136"/>
    </source>
</evidence>
<keyword evidence="16" id="KW-0407">Ion channel</keyword>
<evidence type="ECO:0000256" key="1">
    <source>
        <dbReference type="ARBA" id="ARBA00004651"/>
    </source>
</evidence>
<evidence type="ECO:0000256" key="10">
    <source>
        <dbReference type="ARBA" id="ARBA00022837"/>
    </source>
</evidence>
<keyword evidence="21" id="KW-1185">Reference proteome</keyword>
<dbReference type="PROSITE" id="PS50088">
    <property type="entry name" value="ANK_REPEAT"/>
    <property type="match status" value="3"/>
</dbReference>
<feature type="repeat" description="ANK" evidence="18">
    <location>
        <begin position="78"/>
        <end position="105"/>
    </location>
</feature>
<evidence type="ECO:0000256" key="19">
    <source>
        <dbReference type="SAM" id="Phobius"/>
    </source>
</evidence>
<dbReference type="GO" id="GO:0098703">
    <property type="term" value="P:calcium ion import across plasma membrane"/>
    <property type="evidence" value="ECO:0007669"/>
    <property type="project" value="TreeGrafter"/>
</dbReference>
<dbReference type="RefSeq" id="XP_033813419.1">
    <property type="nucleotide sequence ID" value="XM_033957528.1"/>
</dbReference>
<keyword evidence="8" id="KW-0479">Metal-binding</keyword>
<dbReference type="AlphaFoldDB" id="A0A6P8S5T3"/>
<dbReference type="PANTHER" id="PTHR10582">
    <property type="entry name" value="TRANSIENT RECEPTOR POTENTIAL ION CHANNEL PROTEIN"/>
    <property type="match status" value="1"/>
</dbReference>
<dbReference type="OrthoDB" id="533508at2759"/>
<evidence type="ECO:0000256" key="7">
    <source>
        <dbReference type="ARBA" id="ARBA00022692"/>
    </source>
</evidence>
<evidence type="ECO:0000256" key="3">
    <source>
        <dbReference type="ARBA" id="ARBA00022475"/>
    </source>
</evidence>
<dbReference type="RefSeq" id="XP_033813418.1">
    <property type="nucleotide sequence ID" value="XM_033957527.1"/>
</dbReference>
<keyword evidence="10" id="KW-0106">Calcium</keyword>
<dbReference type="SMART" id="SM00248">
    <property type="entry name" value="ANK"/>
    <property type="match status" value="5"/>
</dbReference>
<feature type="transmembrane region" description="Helical" evidence="19">
    <location>
        <begin position="383"/>
        <end position="404"/>
    </location>
</feature>
<dbReference type="Pfam" id="PF00520">
    <property type="entry name" value="Ion_trans"/>
    <property type="match status" value="1"/>
</dbReference>
<evidence type="ECO:0000256" key="9">
    <source>
        <dbReference type="ARBA" id="ARBA00022737"/>
    </source>
</evidence>
<dbReference type="GO" id="GO:0005516">
    <property type="term" value="F:calmodulin binding"/>
    <property type="evidence" value="ECO:0007669"/>
    <property type="project" value="UniProtKB-KW"/>
</dbReference>
<keyword evidence="3" id="KW-1003">Cell membrane</keyword>
<comment type="catalytic activity">
    <reaction evidence="17">
        <text>Ca(2+)(in) = Ca(2+)(out)</text>
        <dbReference type="Rhea" id="RHEA:29671"/>
        <dbReference type="ChEBI" id="CHEBI:29108"/>
    </reaction>
</comment>
<dbReference type="PROSITE" id="PS50297">
    <property type="entry name" value="ANK_REP_REGION"/>
    <property type="match status" value="3"/>
</dbReference>
<dbReference type="Pfam" id="PF12796">
    <property type="entry name" value="Ank_2"/>
    <property type="match status" value="2"/>
</dbReference>
<evidence type="ECO:0000256" key="8">
    <source>
        <dbReference type="ARBA" id="ARBA00022723"/>
    </source>
</evidence>
<keyword evidence="2" id="KW-0813">Transport</keyword>
<evidence type="ECO:0000313" key="22">
    <source>
        <dbReference type="RefSeq" id="XP_033813418.1"/>
    </source>
</evidence>
<protein>
    <submittedName>
        <fullName evidence="22 23">Transient receptor potential cation channel subfamily V member 6-like isoform X1</fullName>
    </submittedName>
</protein>
<dbReference type="PANTHER" id="PTHR10582:SF23">
    <property type="entry name" value="ION TRANSPORT DOMAIN-CONTAINING PROTEIN"/>
    <property type="match status" value="1"/>
</dbReference>
<keyword evidence="13 18" id="KW-0040">ANK repeat</keyword>
<reference evidence="22 23" key="1">
    <citation type="submission" date="2025-04" db="UniProtKB">
        <authorList>
            <consortium name="RefSeq"/>
        </authorList>
    </citation>
    <scope>IDENTIFICATION</scope>
</reference>
<sequence>MKELLRTNRPLFQAARANDYITMKALLESDEIDPLDRGDFEETILHVALLNDSREVAEVILDQVPALINVPMTAAKYRGETPLHIAILRQDVKAVENLLQKGADVIHARASGTYFLPGKESLCYYGEYPLSFAACTGNEEIIRLLISHKAPPDAQDSLGNSVLHVLVLQADNGMAYRVYDLLTALLPQVCQFVESLENRDGLTPLKLAASEGHAKMFNYLVQKQKRVFWTMGPIAYCIYDLTYIDSWNDQKSVLDIITTSRNPQVRNLLDVTPIKELLNHKWHSFGYKNFLIWTCSYVMYILIFTISSMYRPLEPVAPGESNSIIVMKQKTLKDAYIYREDYLRLVGELITVIGAVVIFFSEVLYLIRMGFKNYFGNASIGGPFPLLMVGYSILIFIVVLLRSLGNDNEAVALSVALIIGWCNSIYFARGFKMLGQFTIMIQKILFVDLFQWFCLMFIIMIGFTSAFYVMFQMLDLKSYPQFKDYSMAMCTAIELMMGLINLPVPVDVPSLPLIYIIYAIYMVFIYLLMLNILIAMMDDTYWRIAKEREELWKVQIASTILLLERHVPWFLKARCGIPGSSLGFDGGKWYIGVEEISDESVPEKGQRQGMTLTRSGLCWNEIRNNIVKIASMQGYSKSTSL</sequence>
<keyword evidence="9" id="KW-0677">Repeat</keyword>
<dbReference type="InterPro" id="IPR002110">
    <property type="entry name" value="Ankyrin_rpt"/>
</dbReference>
<evidence type="ECO:0000256" key="5">
    <source>
        <dbReference type="ARBA" id="ARBA00022568"/>
    </source>
</evidence>
<evidence type="ECO:0000256" key="11">
    <source>
        <dbReference type="ARBA" id="ARBA00022860"/>
    </source>
</evidence>
<dbReference type="Proteomes" id="UP000515159">
    <property type="component" value="Chromosome 9"/>
</dbReference>
<feature type="transmembrane region" description="Helical" evidence="19">
    <location>
        <begin position="410"/>
        <end position="428"/>
    </location>
</feature>
<accession>A0A6P8S5T3</accession>
<keyword evidence="12 19" id="KW-1133">Transmembrane helix</keyword>
<keyword evidence="6" id="KW-0107">Calcium channel</keyword>
<dbReference type="GO" id="GO:0046872">
    <property type="term" value="F:metal ion binding"/>
    <property type="evidence" value="ECO:0007669"/>
    <property type="project" value="UniProtKB-KW"/>
</dbReference>
<dbReference type="GO" id="GO:0005262">
    <property type="term" value="F:calcium channel activity"/>
    <property type="evidence" value="ECO:0007669"/>
    <property type="project" value="UniProtKB-KW"/>
</dbReference>
<feature type="transmembrane region" description="Helical" evidence="19">
    <location>
        <begin position="513"/>
        <end position="536"/>
    </location>
</feature>
<comment type="subcellular location">
    <subcellularLocation>
        <location evidence="1">Cell membrane</location>
        <topology evidence="1">Multi-pass membrane protein</topology>
    </subcellularLocation>
</comment>
<evidence type="ECO:0000256" key="6">
    <source>
        <dbReference type="ARBA" id="ARBA00022673"/>
    </source>
</evidence>
<dbReference type="SUPFAM" id="SSF48403">
    <property type="entry name" value="Ankyrin repeat"/>
    <property type="match status" value="1"/>
</dbReference>
<evidence type="ECO:0000256" key="17">
    <source>
        <dbReference type="ARBA" id="ARBA00036634"/>
    </source>
</evidence>
<dbReference type="InterPro" id="IPR036770">
    <property type="entry name" value="Ankyrin_rpt-contain_sf"/>
</dbReference>
<dbReference type="GeneID" id="117366304"/>
<keyword evidence="11" id="KW-0112">Calmodulin-binding</keyword>
<evidence type="ECO:0000256" key="12">
    <source>
        <dbReference type="ARBA" id="ARBA00022989"/>
    </source>
</evidence>
<evidence type="ECO:0000256" key="13">
    <source>
        <dbReference type="ARBA" id="ARBA00023043"/>
    </source>
</evidence>
<evidence type="ECO:0000256" key="16">
    <source>
        <dbReference type="ARBA" id="ARBA00023303"/>
    </source>
</evidence>
<dbReference type="InterPro" id="IPR008344">
    <property type="entry name" value="TRPV5/TRPV6"/>
</dbReference>
<keyword evidence="5" id="KW-0109">Calcium transport</keyword>
<name>A0A6P8S5T3_GEOSA</name>
<feature type="repeat" description="ANK" evidence="18">
    <location>
        <begin position="125"/>
        <end position="157"/>
    </location>
</feature>
<evidence type="ECO:0000256" key="2">
    <source>
        <dbReference type="ARBA" id="ARBA00022448"/>
    </source>
</evidence>
<evidence type="ECO:0000256" key="4">
    <source>
        <dbReference type="ARBA" id="ARBA00022553"/>
    </source>
</evidence>
<feature type="domain" description="Ion transport" evidence="20">
    <location>
        <begin position="345"/>
        <end position="548"/>
    </location>
</feature>
<dbReference type="InterPro" id="IPR024862">
    <property type="entry name" value="TRPV"/>
</dbReference>
<evidence type="ECO:0000256" key="14">
    <source>
        <dbReference type="ARBA" id="ARBA00023065"/>
    </source>
</evidence>
<feature type="repeat" description="ANK" evidence="18">
    <location>
        <begin position="200"/>
        <end position="223"/>
    </location>
</feature>
<feature type="transmembrane region" description="Helical" evidence="19">
    <location>
        <begin position="290"/>
        <end position="310"/>
    </location>
</feature>
<dbReference type="GO" id="GO:0005886">
    <property type="term" value="C:plasma membrane"/>
    <property type="evidence" value="ECO:0007669"/>
    <property type="project" value="UniProtKB-SubCell"/>
</dbReference>
<evidence type="ECO:0000259" key="20">
    <source>
        <dbReference type="Pfam" id="PF00520"/>
    </source>
</evidence>